<sequence>MSRFIRKVKNYICNQNRILLQFGGKQLKTFEIEYNKKINLKFKMIETNKDELEIFISNEIDVDKITTSSSCLTIINKKH</sequence>
<dbReference type="EMBL" id="GU244497">
    <property type="protein sequence ID" value="ADO67057.1"/>
    <property type="molecule type" value="Genomic_DNA"/>
</dbReference>
<proteinExistence type="predicted"/>
<accession>E3T4E4</accession>
<organismHost>
    <name type="scientific">Cafeteria roenbergensis</name>
    <name type="common">Marine flagellate</name>
    <dbReference type="NCBI Taxonomy" id="33653"/>
</organismHost>
<dbReference type="RefSeq" id="YP_003969656.1">
    <property type="nucleotide sequence ID" value="NC_014637.1"/>
</dbReference>
<dbReference type="GeneID" id="9887426"/>
<dbReference type="KEGG" id="vg:9887426"/>
<gene>
    <name evidence="1" type="ORF">crov024</name>
</gene>
<keyword evidence="2" id="KW-1185">Reference proteome</keyword>
<dbReference type="Proteomes" id="UP000029781">
    <property type="component" value="Segment"/>
</dbReference>
<name>E3T4E4_CROVB</name>
<evidence type="ECO:0000313" key="1">
    <source>
        <dbReference type="EMBL" id="ADO67057.1"/>
    </source>
</evidence>
<organism evidence="1 2">
    <name type="scientific">Cafeteria roenbergensis virus (strain BV-PW1)</name>
    <name type="common">CroV</name>
    <dbReference type="NCBI Taxonomy" id="693272"/>
    <lineage>
        <taxon>Viruses</taxon>
        <taxon>Varidnaviria</taxon>
        <taxon>Bamfordvirae</taxon>
        <taxon>Nucleocytoviricota</taxon>
        <taxon>Megaviricetes</taxon>
        <taxon>Imitervirales</taxon>
        <taxon>Mimiviridae</taxon>
        <taxon>Aliimimivirinae</taxon>
        <taxon>Rheavirus</taxon>
        <taxon>Rheavirus sinusmexicani</taxon>
    </lineage>
</organism>
<reference evidence="1 2" key="1">
    <citation type="journal article" date="2010" name="Proc. Natl. Acad. Sci. U.S.A.">
        <title>Giant virus with a remarkable complement of genes infects marine zooplankton.</title>
        <authorList>
            <person name="Fischer M.G."/>
            <person name="Allen M.J."/>
            <person name="Wilson W.H."/>
            <person name="Suttle C.A."/>
        </authorList>
    </citation>
    <scope>NUCLEOTIDE SEQUENCE [LARGE SCALE GENOMIC DNA]</scope>
    <source>
        <strain evidence="1 2">BV-PW1</strain>
    </source>
</reference>
<protein>
    <submittedName>
        <fullName evidence="1">Uncharacterized protein</fullName>
    </submittedName>
</protein>
<evidence type="ECO:0000313" key="2">
    <source>
        <dbReference type="Proteomes" id="UP000029781"/>
    </source>
</evidence>